<dbReference type="EMBL" id="GDKW01001769">
    <property type="protein sequence ID" value="JAI54826.1"/>
    <property type="molecule type" value="mRNA"/>
</dbReference>
<organism evidence="8">
    <name type="scientific">Rhodnius neglectus</name>
    <dbReference type="NCBI Taxonomy" id="72488"/>
    <lineage>
        <taxon>Eukaryota</taxon>
        <taxon>Metazoa</taxon>
        <taxon>Ecdysozoa</taxon>
        <taxon>Arthropoda</taxon>
        <taxon>Hexapoda</taxon>
        <taxon>Insecta</taxon>
        <taxon>Pterygota</taxon>
        <taxon>Neoptera</taxon>
        <taxon>Paraneoptera</taxon>
        <taxon>Hemiptera</taxon>
        <taxon>Heteroptera</taxon>
        <taxon>Panheteroptera</taxon>
        <taxon>Cimicomorpha</taxon>
        <taxon>Reduviidae</taxon>
        <taxon>Triatominae</taxon>
        <taxon>Rhodnius</taxon>
    </lineage>
</organism>
<dbReference type="GO" id="GO:0005886">
    <property type="term" value="C:plasma membrane"/>
    <property type="evidence" value="ECO:0007669"/>
    <property type="project" value="TreeGrafter"/>
</dbReference>
<evidence type="ECO:0000256" key="2">
    <source>
        <dbReference type="ARBA" id="ARBA00006175"/>
    </source>
</evidence>
<feature type="transmembrane region" description="Helical" evidence="7">
    <location>
        <begin position="143"/>
        <end position="165"/>
    </location>
</feature>
<evidence type="ECO:0000256" key="4">
    <source>
        <dbReference type="ARBA" id="ARBA00022989"/>
    </source>
</evidence>
<dbReference type="CDD" id="cd00333">
    <property type="entry name" value="MIP"/>
    <property type="match status" value="1"/>
</dbReference>
<dbReference type="Gene3D" id="1.20.1080.10">
    <property type="entry name" value="Glycerol uptake facilitator protein"/>
    <property type="match status" value="1"/>
</dbReference>
<dbReference type="PANTHER" id="PTHR19139:SF199">
    <property type="entry name" value="MIP17260P"/>
    <property type="match status" value="1"/>
</dbReference>
<feature type="transmembrane region" description="Helical" evidence="7">
    <location>
        <begin position="103"/>
        <end position="123"/>
    </location>
</feature>
<dbReference type="AlphaFoldDB" id="A0A0P4VVX4"/>
<evidence type="ECO:0000256" key="6">
    <source>
        <dbReference type="RuleBase" id="RU000477"/>
    </source>
</evidence>
<dbReference type="NCBIfam" id="TIGR00861">
    <property type="entry name" value="MIP"/>
    <property type="match status" value="1"/>
</dbReference>
<dbReference type="PRINTS" id="PR00783">
    <property type="entry name" value="MINTRINSICP"/>
</dbReference>
<keyword evidence="4 7" id="KW-1133">Transmembrane helix</keyword>
<dbReference type="SUPFAM" id="SSF81338">
    <property type="entry name" value="Aquaporin-like"/>
    <property type="match status" value="1"/>
</dbReference>
<keyword evidence="6" id="KW-0813">Transport</keyword>
<protein>
    <submittedName>
        <fullName evidence="8">Putative aquaporin aqpae.a</fullName>
    </submittedName>
</protein>
<feature type="transmembrane region" description="Helical" evidence="7">
    <location>
        <begin position="177"/>
        <end position="198"/>
    </location>
</feature>
<reference evidence="8" key="1">
    <citation type="journal article" date="2016" name="PLoS Negl. Trop. Dis.">
        <title>A Deep Insight into the Sialome of Rhodnius neglectus, a Vector of Chagas Disease.</title>
        <authorList>
            <person name="Santiago P.B."/>
            <person name="Assumpcao T.C."/>
            <person name="Araujo C.N."/>
            <person name="Bastos I.M."/>
            <person name="Neves D."/>
            <person name="Silva I.G."/>
            <person name="Charneau S."/>
            <person name="Queiroz R.M."/>
            <person name="Raiol T."/>
            <person name="Oliveira J.V."/>
            <person name="Sousa M.V."/>
            <person name="Calvo E."/>
            <person name="Ribeiro J.M."/>
            <person name="Santana J.M."/>
        </authorList>
    </citation>
    <scope>NUCLEOTIDE SEQUENCE</scope>
    <source>
        <tissue evidence="8">Salivary glands</tissue>
    </source>
</reference>
<keyword evidence="3 6" id="KW-0812">Transmembrane</keyword>
<dbReference type="InterPro" id="IPR023271">
    <property type="entry name" value="Aquaporin-like"/>
</dbReference>
<comment type="similarity">
    <text evidence="2 6">Belongs to the MIP/aquaporin (TC 1.A.8) family.</text>
</comment>
<comment type="subcellular location">
    <subcellularLocation>
        <location evidence="1">Membrane</location>
        <topology evidence="1">Multi-pass membrane protein</topology>
    </subcellularLocation>
</comment>
<proteinExistence type="evidence at transcript level"/>
<feature type="transmembrane region" description="Helical" evidence="7">
    <location>
        <begin position="27"/>
        <end position="49"/>
    </location>
</feature>
<feature type="transmembrane region" description="Helical" evidence="7">
    <location>
        <begin position="218"/>
        <end position="241"/>
    </location>
</feature>
<keyword evidence="5 7" id="KW-0472">Membrane</keyword>
<dbReference type="Pfam" id="PF00230">
    <property type="entry name" value="MIP"/>
    <property type="match status" value="1"/>
</dbReference>
<feature type="transmembrane region" description="Helical" evidence="7">
    <location>
        <begin position="55"/>
        <end position="75"/>
    </location>
</feature>
<evidence type="ECO:0000256" key="5">
    <source>
        <dbReference type="ARBA" id="ARBA00023136"/>
    </source>
</evidence>
<dbReference type="FunFam" id="1.20.1080.10:FF:000023">
    <property type="entry name" value="Prip, isoform A"/>
    <property type="match status" value="1"/>
</dbReference>
<accession>A0A0P4VVX4</accession>
<dbReference type="GO" id="GO:0015267">
    <property type="term" value="F:channel activity"/>
    <property type="evidence" value="ECO:0007669"/>
    <property type="project" value="InterPro"/>
</dbReference>
<evidence type="ECO:0000256" key="7">
    <source>
        <dbReference type="SAM" id="Phobius"/>
    </source>
</evidence>
<evidence type="ECO:0000256" key="1">
    <source>
        <dbReference type="ARBA" id="ARBA00004141"/>
    </source>
</evidence>
<dbReference type="PANTHER" id="PTHR19139">
    <property type="entry name" value="AQUAPORIN TRANSPORTER"/>
    <property type="match status" value="1"/>
</dbReference>
<name>A0A0P4VVX4_9HEMI</name>
<dbReference type="InterPro" id="IPR034294">
    <property type="entry name" value="Aquaporin_transptr"/>
</dbReference>
<evidence type="ECO:0000313" key="8">
    <source>
        <dbReference type="EMBL" id="JAI54826.1"/>
    </source>
</evidence>
<dbReference type="InterPro" id="IPR000425">
    <property type="entry name" value="MIP"/>
</dbReference>
<evidence type="ECO:0000256" key="3">
    <source>
        <dbReference type="ARBA" id="ARBA00022692"/>
    </source>
</evidence>
<sequence length="271" mass="28144">MPDKRNRLKTLVGMNEMARAGDLGKALAAEALGVLFINYFGCMSCLNIEKPSDTPSFVLIALTFGFVVMVAVQALGHVSGANLNPAITCGLLVTGKITIIRGLLYIVAQCIGAIAGTALLKGFTPDGAEGTLGTTALHSSVSVHQGLGVEFMLGFVLVFVVFGVIDPNKPESKIPAPLAIGLTVALGHMASIDYTGSSMNPARSLGSAVIANSWADHWIYWLGPCLGGILAAILYTSVLAAPSQGEYSPVAREQACELKGLDSKQGDTHAA</sequence>